<reference evidence="1" key="1">
    <citation type="journal article" date="2014" name="Front. Microbiol.">
        <title>High frequency of phylogenetically diverse reductive dehalogenase-homologous genes in deep subseafloor sedimentary metagenomes.</title>
        <authorList>
            <person name="Kawai M."/>
            <person name="Futagami T."/>
            <person name="Toyoda A."/>
            <person name="Takaki Y."/>
            <person name="Nishi S."/>
            <person name="Hori S."/>
            <person name="Arai W."/>
            <person name="Tsubouchi T."/>
            <person name="Morono Y."/>
            <person name="Uchiyama I."/>
            <person name="Ito T."/>
            <person name="Fujiyama A."/>
            <person name="Inagaki F."/>
            <person name="Takami H."/>
        </authorList>
    </citation>
    <scope>NUCLEOTIDE SEQUENCE</scope>
    <source>
        <strain evidence="1">Expedition CK06-06</strain>
    </source>
</reference>
<proteinExistence type="predicted"/>
<organism evidence="1">
    <name type="scientific">marine sediment metagenome</name>
    <dbReference type="NCBI Taxonomy" id="412755"/>
    <lineage>
        <taxon>unclassified sequences</taxon>
        <taxon>metagenomes</taxon>
        <taxon>ecological metagenomes</taxon>
    </lineage>
</organism>
<gene>
    <name evidence="1" type="ORF">S03H2_71365</name>
</gene>
<evidence type="ECO:0000313" key="1">
    <source>
        <dbReference type="EMBL" id="GAI01496.1"/>
    </source>
</evidence>
<feature type="non-terminal residue" evidence="1">
    <location>
        <position position="44"/>
    </location>
</feature>
<sequence length="44" mass="4774">MPAGWYLPEDEPLRAEAAAALHQALVPDFPLGPQRPDPGRPGRL</sequence>
<accession>X1L6J5</accession>
<name>X1L6J5_9ZZZZ</name>
<dbReference type="EMBL" id="BARU01047732">
    <property type="protein sequence ID" value="GAI01496.1"/>
    <property type="molecule type" value="Genomic_DNA"/>
</dbReference>
<protein>
    <submittedName>
        <fullName evidence="1">Uncharacterized protein</fullName>
    </submittedName>
</protein>
<dbReference type="AlphaFoldDB" id="X1L6J5"/>
<comment type="caution">
    <text evidence="1">The sequence shown here is derived from an EMBL/GenBank/DDBJ whole genome shotgun (WGS) entry which is preliminary data.</text>
</comment>